<proteinExistence type="predicted"/>
<organism evidence="1">
    <name type="scientific">Arion vulgaris</name>
    <dbReference type="NCBI Taxonomy" id="1028688"/>
    <lineage>
        <taxon>Eukaryota</taxon>
        <taxon>Metazoa</taxon>
        <taxon>Spiralia</taxon>
        <taxon>Lophotrochozoa</taxon>
        <taxon>Mollusca</taxon>
        <taxon>Gastropoda</taxon>
        <taxon>Heterobranchia</taxon>
        <taxon>Euthyneura</taxon>
        <taxon>Panpulmonata</taxon>
        <taxon>Eupulmonata</taxon>
        <taxon>Stylommatophora</taxon>
        <taxon>Helicina</taxon>
        <taxon>Arionoidea</taxon>
        <taxon>Arionidae</taxon>
        <taxon>Arion</taxon>
    </lineage>
</organism>
<protein>
    <submittedName>
        <fullName evidence="1">Uncharacterized protein</fullName>
    </submittedName>
</protein>
<feature type="non-terminal residue" evidence="1">
    <location>
        <position position="1"/>
    </location>
</feature>
<reference evidence="1" key="1">
    <citation type="submission" date="2014-12" db="EMBL/GenBank/DDBJ databases">
        <title>Insight into the proteome of Arion vulgaris.</title>
        <authorList>
            <person name="Aradska J."/>
            <person name="Bulat T."/>
            <person name="Smidak R."/>
            <person name="Sarate P."/>
            <person name="Gangsoo J."/>
            <person name="Sialana F."/>
            <person name="Bilban M."/>
            <person name="Lubec G."/>
        </authorList>
    </citation>
    <scope>NUCLEOTIDE SEQUENCE</scope>
    <source>
        <tissue evidence="1">Skin</tissue>
    </source>
</reference>
<accession>A0A0B7BVX3</accession>
<gene>
    <name evidence="1" type="primary">ORF214535</name>
</gene>
<dbReference type="EMBL" id="HACG01050202">
    <property type="protein sequence ID" value="CEK97067.1"/>
    <property type="molecule type" value="Transcribed_RNA"/>
</dbReference>
<dbReference type="AlphaFoldDB" id="A0A0B7BVX3"/>
<evidence type="ECO:0000313" key="1">
    <source>
        <dbReference type="EMBL" id="CEK97067.1"/>
    </source>
</evidence>
<name>A0A0B7BVX3_9EUPU</name>
<sequence length="79" mass="8797">AALRDLPSDGTPKALDEREFIGTSGGASWKRNARECGESDLKNMTLDRKAWKPLVTVYVSLGVKVDREMEYLVNNISLL</sequence>